<reference evidence="3 4" key="1">
    <citation type="submission" date="2008-07" db="EMBL/GenBank/DDBJ databases">
        <authorList>
            <person name="Tandeau de Marsac N."/>
            <person name="Ferriera S."/>
            <person name="Johnson J."/>
            <person name="Kravitz S."/>
            <person name="Beeson K."/>
            <person name="Sutton G."/>
            <person name="Rogers Y.-H."/>
            <person name="Friedman R."/>
            <person name="Frazier M."/>
            <person name="Venter J.C."/>
        </authorList>
    </citation>
    <scope>NUCLEOTIDE SEQUENCE [LARGE SCALE GENOMIC DNA]</scope>
    <source>
        <strain evidence="3 4">PCC 7420</strain>
    </source>
</reference>
<evidence type="ECO:0000313" key="3">
    <source>
        <dbReference type="EMBL" id="EDX70764.1"/>
    </source>
</evidence>
<dbReference type="AlphaFoldDB" id="B4W4Y3"/>
<feature type="compositionally biased region" description="Pro residues" evidence="1">
    <location>
        <begin position="126"/>
        <end position="136"/>
    </location>
</feature>
<organism evidence="3 4">
    <name type="scientific">Coleofasciculus chthonoplastes PCC 7420</name>
    <dbReference type="NCBI Taxonomy" id="118168"/>
    <lineage>
        <taxon>Bacteria</taxon>
        <taxon>Bacillati</taxon>
        <taxon>Cyanobacteriota</taxon>
        <taxon>Cyanophyceae</taxon>
        <taxon>Coleofasciculales</taxon>
        <taxon>Coleofasciculaceae</taxon>
        <taxon>Coleofasciculus</taxon>
    </lineage>
</organism>
<proteinExistence type="predicted"/>
<dbReference type="GO" id="GO:0030435">
    <property type="term" value="P:sporulation resulting in formation of a cellular spore"/>
    <property type="evidence" value="ECO:0007669"/>
    <property type="project" value="InterPro"/>
</dbReference>
<dbReference type="GO" id="GO:0030288">
    <property type="term" value="C:outer membrane-bounded periplasmic space"/>
    <property type="evidence" value="ECO:0007669"/>
    <property type="project" value="TreeGrafter"/>
</dbReference>
<evidence type="ECO:0000256" key="1">
    <source>
        <dbReference type="SAM" id="MobiDB-lite"/>
    </source>
</evidence>
<dbReference type="Proteomes" id="UP000003835">
    <property type="component" value="Unassembled WGS sequence"/>
</dbReference>
<sequence length="406" mass="43529">MIRLPNNHPILKGSRLWSMVVVSASLVLPLMLAQSFYSGSKPIAPSPQPSSEPSPRSEVPPPPNPSPAEVEWRHRLIAQSLSWQRPSTPVPKATPSQSSTTQDTAKTQTSAAQSPTANKTTQTSVPKPPTPLPPKPNAQTQAQSPPPQSPPAASENSAKSETPPANAASLEMRVAIATGVSSLDVGTSTTGLVVDGNGKTLGKLEANEGVNAQPNGSYLRIGEWKTPGGVWLKPTGGGFVFVNGRWYRGDLLLISQGDSLLAVNYIELETYLASVVGSEIYPSWPPAALKAQAIAARSYAIVHYIRPANQLYDLGNTQRWQVYKGIESEWNTTTQAVQQTQGMFLSYKGGVVESLYAASDDIVSNVFGGQGMSQRGAYKLAMQGYDYKQILAHYYPGAGLSWIEDQ</sequence>
<dbReference type="Pfam" id="PF08486">
    <property type="entry name" value="SpoIID"/>
    <property type="match status" value="1"/>
</dbReference>
<dbReference type="PANTHER" id="PTHR30032:SF4">
    <property type="entry name" value="AMIDASE ENHANCER"/>
    <property type="match status" value="1"/>
</dbReference>
<dbReference type="InterPro" id="IPR013693">
    <property type="entry name" value="SpoIID/LytB_N"/>
</dbReference>
<dbReference type="NCBIfam" id="TIGR02669">
    <property type="entry name" value="SpoIID_LytB"/>
    <property type="match status" value="1"/>
</dbReference>
<feature type="region of interest" description="Disordered" evidence="1">
    <location>
        <begin position="42"/>
        <end position="166"/>
    </location>
</feature>
<feature type="domain" description="Sporulation stage II protein D amidase enhancer LytB N-terminal" evidence="2">
    <location>
        <begin position="258"/>
        <end position="347"/>
    </location>
</feature>
<name>B4W4Y3_9CYAN</name>
<dbReference type="InterPro" id="IPR013486">
    <property type="entry name" value="SpoIID/LytB"/>
</dbReference>
<feature type="compositionally biased region" description="Pro residues" evidence="1">
    <location>
        <begin position="44"/>
        <end position="66"/>
    </location>
</feature>
<dbReference type="RefSeq" id="WP_006106419.1">
    <property type="nucleotide sequence ID" value="NZ_DS989882.1"/>
</dbReference>
<dbReference type="HOGENOM" id="CLU_021203_0_1_3"/>
<dbReference type="InterPro" id="IPR051922">
    <property type="entry name" value="Bact_Sporulation_Assoc"/>
</dbReference>
<dbReference type="OrthoDB" id="501259at2"/>
<dbReference type="EMBL" id="DS989882">
    <property type="protein sequence ID" value="EDX70764.1"/>
    <property type="molecule type" value="Genomic_DNA"/>
</dbReference>
<accession>B4W4Y3</accession>
<evidence type="ECO:0000259" key="2">
    <source>
        <dbReference type="Pfam" id="PF08486"/>
    </source>
</evidence>
<dbReference type="PANTHER" id="PTHR30032">
    <property type="entry name" value="N-ACETYLMURAMOYL-L-ALANINE AMIDASE-RELATED"/>
    <property type="match status" value="1"/>
</dbReference>
<dbReference type="STRING" id="118168.MC7420_5967"/>
<protein>
    <submittedName>
        <fullName evidence="3">Stage II sporulation protein</fullName>
    </submittedName>
</protein>
<dbReference type="eggNOG" id="COG2385">
    <property type="taxonomic scope" value="Bacteria"/>
</dbReference>
<evidence type="ECO:0000313" key="4">
    <source>
        <dbReference type="Proteomes" id="UP000003835"/>
    </source>
</evidence>
<feature type="compositionally biased region" description="Polar residues" evidence="1">
    <location>
        <begin position="94"/>
        <end position="125"/>
    </location>
</feature>
<keyword evidence="4" id="KW-1185">Reference proteome</keyword>
<gene>
    <name evidence="3" type="ORF">MC7420_5967</name>
</gene>